<dbReference type="Proteomes" id="UP001285521">
    <property type="component" value="Unassembled WGS sequence"/>
</dbReference>
<proteinExistence type="predicted"/>
<dbReference type="RefSeq" id="WP_319965194.1">
    <property type="nucleotide sequence ID" value="NZ_JAXAVW010000005.1"/>
</dbReference>
<gene>
    <name evidence="1" type="ORF">SK803_08175</name>
</gene>
<accession>A0ABU4SW94</accession>
<protein>
    <submittedName>
        <fullName evidence="1">Uncharacterized protein</fullName>
    </submittedName>
</protein>
<organism evidence="1 2">
    <name type="scientific">Lentzea miocenica</name>
    <dbReference type="NCBI Taxonomy" id="3095431"/>
    <lineage>
        <taxon>Bacteria</taxon>
        <taxon>Bacillati</taxon>
        <taxon>Actinomycetota</taxon>
        <taxon>Actinomycetes</taxon>
        <taxon>Pseudonocardiales</taxon>
        <taxon>Pseudonocardiaceae</taxon>
        <taxon>Lentzea</taxon>
    </lineage>
</organism>
<sequence length="123" mass="13299">MPREIEFVVVDPDGDALAASEASDLLLEELDRLDFDRLDRATTTTEEQGTRSGAVMVVGTLVGLVTSPVVVRSAVEVVKSWLVRRERGSVTITCGEDALELTAVSNAQQEALVKAFLDRHATD</sequence>
<dbReference type="EMBL" id="JAXAVW010000005">
    <property type="protein sequence ID" value="MDX8030184.1"/>
    <property type="molecule type" value="Genomic_DNA"/>
</dbReference>
<reference evidence="1 2" key="1">
    <citation type="submission" date="2023-11" db="EMBL/GenBank/DDBJ databases">
        <title>Lentzea sokolovensis, sp. nov., Lentzea kristufkii, sp. nov., and Lentzea miocenensis, sp. nov., rare actinobacteria from Sokolov Coal Basin, Miocene lacustrine sediment, Czech Republic.</title>
        <authorList>
            <person name="Lara A."/>
            <person name="Kotroba L."/>
            <person name="Nouioui I."/>
            <person name="Neumann-Schaal M."/>
            <person name="Mast Y."/>
            <person name="Chronakova A."/>
        </authorList>
    </citation>
    <scope>NUCLEOTIDE SEQUENCE [LARGE SCALE GENOMIC DNA]</scope>
    <source>
        <strain evidence="1 2">BCCO 10_0856</strain>
    </source>
</reference>
<evidence type="ECO:0000313" key="1">
    <source>
        <dbReference type="EMBL" id="MDX8030184.1"/>
    </source>
</evidence>
<keyword evidence="2" id="KW-1185">Reference proteome</keyword>
<evidence type="ECO:0000313" key="2">
    <source>
        <dbReference type="Proteomes" id="UP001285521"/>
    </source>
</evidence>
<comment type="caution">
    <text evidence="1">The sequence shown here is derived from an EMBL/GenBank/DDBJ whole genome shotgun (WGS) entry which is preliminary data.</text>
</comment>
<name>A0ABU4SW94_9PSEU</name>